<keyword evidence="2 11" id="KW-0813">Transport</keyword>
<evidence type="ECO:0000256" key="10">
    <source>
        <dbReference type="ARBA" id="ARBA00023237"/>
    </source>
</evidence>
<evidence type="ECO:0000256" key="11">
    <source>
        <dbReference type="PROSITE-ProRule" id="PRU01360"/>
    </source>
</evidence>
<evidence type="ECO:0000256" key="4">
    <source>
        <dbReference type="ARBA" id="ARBA00022496"/>
    </source>
</evidence>
<keyword evidence="9 11" id="KW-0472">Membrane</keyword>
<evidence type="ECO:0000256" key="5">
    <source>
        <dbReference type="ARBA" id="ARBA00022692"/>
    </source>
</evidence>
<evidence type="ECO:0000256" key="2">
    <source>
        <dbReference type="ARBA" id="ARBA00022448"/>
    </source>
</evidence>
<dbReference type="InterPro" id="IPR036942">
    <property type="entry name" value="Beta-barrel_TonB_sf"/>
</dbReference>
<keyword evidence="7" id="KW-0406">Ion transport</keyword>
<dbReference type="InterPro" id="IPR039426">
    <property type="entry name" value="TonB-dep_rcpt-like"/>
</dbReference>
<keyword evidence="14" id="KW-0675">Receptor</keyword>
<evidence type="ECO:0000256" key="7">
    <source>
        <dbReference type="ARBA" id="ARBA00023065"/>
    </source>
</evidence>
<evidence type="ECO:0000256" key="8">
    <source>
        <dbReference type="ARBA" id="ARBA00023077"/>
    </source>
</evidence>
<proteinExistence type="inferred from homology"/>
<dbReference type="Proteomes" id="UP000017820">
    <property type="component" value="Unassembled WGS sequence"/>
</dbReference>
<comment type="caution">
    <text evidence="14">The sequence shown here is derived from an EMBL/GenBank/DDBJ whole genome shotgun (WGS) entry which is preliminary data.</text>
</comment>
<dbReference type="EMBL" id="AUSV01000029">
    <property type="protein sequence ID" value="ESP93946.1"/>
    <property type="molecule type" value="Genomic_DNA"/>
</dbReference>
<dbReference type="Gene3D" id="2.40.170.20">
    <property type="entry name" value="TonB-dependent receptor, beta-barrel domain"/>
    <property type="match status" value="1"/>
</dbReference>
<evidence type="ECO:0000313" key="15">
    <source>
        <dbReference type="Proteomes" id="UP000017820"/>
    </source>
</evidence>
<feature type="signal peptide" evidence="12">
    <location>
        <begin position="1"/>
        <end position="27"/>
    </location>
</feature>
<dbReference type="PATRIC" id="fig|1353533.3.peg.1803"/>
<keyword evidence="12" id="KW-0732">Signal</keyword>
<dbReference type="PANTHER" id="PTHR32552:SF81">
    <property type="entry name" value="TONB-DEPENDENT OUTER MEMBRANE RECEPTOR"/>
    <property type="match status" value="1"/>
</dbReference>
<keyword evidence="4" id="KW-0410">Iron transport</keyword>
<comment type="subcellular location">
    <subcellularLocation>
        <location evidence="1 11">Cell outer membrane</location>
        <topology evidence="1 11">Multi-pass membrane protein</topology>
    </subcellularLocation>
</comment>
<gene>
    <name evidence="14" type="ORF">PL2TA16_02854</name>
</gene>
<dbReference type="PANTHER" id="PTHR32552">
    <property type="entry name" value="FERRICHROME IRON RECEPTOR-RELATED"/>
    <property type="match status" value="1"/>
</dbReference>
<dbReference type="GO" id="GO:0006826">
    <property type="term" value="P:iron ion transport"/>
    <property type="evidence" value="ECO:0007669"/>
    <property type="project" value="UniProtKB-KW"/>
</dbReference>
<evidence type="ECO:0000256" key="1">
    <source>
        <dbReference type="ARBA" id="ARBA00004571"/>
    </source>
</evidence>
<dbReference type="PROSITE" id="PS52016">
    <property type="entry name" value="TONB_DEPENDENT_REC_3"/>
    <property type="match status" value="1"/>
</dbReference>
<name>V4H914_PSEL2</name>
<keyword evidence="3 11" id="KW-1134">Transmembrane beta strand</keyword>
<keyword evidence="6" id="KW-0408">Iron</keyword>
<feature type="chain" id="PRO_5004718439" evidence="12">
    <location>
        <begin position="28"/>
        <end position="154"/>
    </location>
</feature>
<dbReference type="GO" id="GO:0009279">
    <property type="term" value="C:cell outer membrane"/>
    <property type="evidence" value="ECO:0007669"/>
    <property type="project" value="UniProtKB-SubCell"/>
</dbReference>
<keyword evidence="10 11" id="KW-0998">Cell outer membrane</keyword>
<evidence type="ECO:0000259" key="13">
    <source>
        <dbReference type="Pfam" id="PF07715"/>
    </source>
</evidence>
<keyword evidence="8" id="KW-0798">TonB box</keyword>
<feature type="domain" description="TonB-dependent receptor plug" evidence="13">
    <location>
        <begin position="52"/>
        <end position="152"/>
    </location>
</feature>
<evidence type="ECO:0000313" key="14">
    <source>
        <dbReference type="EMBL" id="ESP93946.1"/>
    </source>
</evidence>
<evidence type="ECO:0000256" key="6">
    <source>
        <dbReference type="ARBA" id="ARBA00023004"/>
    </source>
</evidence>
<comment type="similarity">
    <text evidence="11">Belongs to the TonB-dependent receptor family.</text>
</comment>
<dbReference type="InterPro" id="IPR012910">
    <property type="entry name" value="Plug_dom"/>
</dbReference>
<dbReference type="AlphaFoldDB" id="V4H914"/>
<dbReference type="SUPFAM" id="SSF56935">
    <property type="entry name" value="Porins"/>
    <property type="match status" value="1"/>
</dbReference>
<evidence type="ECO:0000256" key="12">
    <source>
        <dbReference type="SAM" id="SignalP"/>
    </source>
</evidence>
<evidence type="ECO:0000256" key="9">
    <source>
        <dbReference type="ARBA" id="ARBA00023136"/>
    </source>
</evidence>
<accession>V4H914</accession>
<keyword evidence="5 11" id="KW-0812">Transmembrane</keyword>
<dbReference type="Pfam" id="PF07715">
    <property type="entry name" value="Plug"/>
    <property type="match status" value="1"/>
</dbReference>
<evidence type="ECO:0000256" key="3">
    <source>
        <dbReference type="ARBA" id="ARBA00022452"/>
    </source>
</evidence>
<organism evidence="14 15">
    <name type="scientific">Pseudoalteromonas luteoviolacea (strain 2ta16)</name>
    <dbReference type="NCBI Taxonomy" id="1353533"/>
    <lineage>
        <taxon>Bacteria</taxon>
        <taxon>Pseudomonadati</taxon>
        <taxon>Pseudomonadota</taxon>
        <taxon>Gammaproteobacteria</taxon>
        <taxon>Alteromonadales</taxon>
        <taxon>Pseudoalteromonadaceae</taxon>
        <taxon>Pseudoalteromonas</taxon>
    </lineage>
</organism>
<sequence>MTTVLPRVGLSALSAAILSAVSLPSFAAEDTQAKNNTFEKIEVTARKRTESLFETPTAITSIGSEAIEKGNMSNLDDIGKFVPNLNITRYGVGNAAHASVFIRGIGLQDHVITTDPGVGVYVDGVYLGRQMGSNLSLPNIERVEVLRGPQGTQG</sequence>
<protein>
    <submittedName>
        <fullName evidence="14">Outer membrane cobalamin receptor protein</fullName>
    </submittedName>
</protein>
<reference evidence="15" key="1">
    <citation type="journal article" date="2014" name="Nat. Chem. Biol.">
        <title>Biosynthesis of polybrominated aromatic organic compounds by marine bacteria.</title>
        <authorList>
            <person name="Agarwal V."/>
            <person name="El Gamal A.A."/>
            <person name="Yamanaka K."/>
            <person name="Poth D."/>
            <person name="Kersten R.D."/>
            <person name="Schorn M."/>
            <person name="Allen E.E."/>
            <person name="Moore B.S."/>
        </authorList>
    </citation>
    <scope>NUCLEOTIDE SEQUENCE [LARGE SCALE GENOMIC DNA]</scope>
    <source>
        <strain evidence="15">2ta16</strain>
    </source>
</reference>